<organism evidence="3 4">
    <name type="scientific">Rhizoctonia solani</name>
    <dbReference type="NCBI Taxonomy" id="456999"/>
    <lineage>
        <taxon>Eukaryota</taxon>
        <taxon>Fungi</taxon>
        <taxon>Dikarya</taxon>
        <taxon>Basidiomycota</taxon>
        <taxon>Agaricomycotina</taxon>
        <taxon>Agaricomycetes</taxon>
        <taxon>Cantharellales</taxon>
        <taxon>Ceratobasidiaceae</taxon>
        <taxon>Rhizoctonia</taxon>
    </lineage>
</organism>
<dbReference type="GO" id="GO:0043399">
    <property type="term" value="F:tRNA adenosine(64)-2'-O-ribosylphosphate transferase activity"/>
    <property type="evidence" value="ECO:0007669"/>
    <property type="project" value="InterPro"/>
</dbReference>
<dbReference type="PIRSF" id="PIRSF007747">
    <property type="entry name" value="Ribosyl_Ptfrase"/>
    <property type="match status" value="1"/>
</dbReference>
<dbReference type="Pfam" id="PF04179">
    <property type="entry name" value="Init_tRNA_PT"/>
    <property type="match status" value="1"/>
</dbReference>
<feature type="domain" description="Rit1 DUSP-like" evidence="1">
    <location>
        <begin position="345"/>
        <end position="439"/>
    </location>
</feature>
<evidence type="ECO:0000313" key="3">
    <source>
        <dbReference type="EMBL" id="CAE6493804.1"/>
    </source>
</evidence>
<dbReference type="InterPro" id="IPR033449">
    <property type="entry name" value="Rit1_N"/>
</dbReference>
<gene>
    <name evidence="3" type="ORF">RDB_LOCUS151496</name>
</gene>
<dbReference type="AlphaFoldDB" id="A0A8H3CUH1"/>
<evidence type="ECO:0000259" key="1">
    <source>
        <dbReference type="Pfam" id="PF04179"/>
    </source>
</evidence>
<dbReference type="PANTHER" id="PTHR31811">
    <property type="entry name" value="TRNA A64-2'-O-RIBOSYLPHOSPHATE TRANSFERASE"/>
    <property type="match status" value="1"/>
</dbReference>
<evidence type="ECO:0000259" key="2">
    <source>
        <dbReference type="Pfam" id="PF17184"/>
    </source>
</evidence>
<evidence type="ECO:0008006" key="5">
    <source>
        <dbReference type="Google" id="ProtNLM"/>
    </source>
</evidence>
<protein>
    <recommendedName>
        <fullName evidence="5">tRNA A64-2'-O-ribosylphosphate transferase</fullName>
    </recommendedName>
</protein>
<proteinExistence type="predicted"/>
<sequence>MMDLRAAGLNELRKEMTNTYNRLHSIDQDSSFVSKVAGSEALPVIPNLRCGAWYVDPSLIPSNGTAFAYFKSTDGHTSQWNFNLRRGNLHLLPLIVTHGGIILVDSTRRGKRHPDALSRTVPIWCAVINRALGLEGEHSGLFTPPDSVSPSEHAQMEGGINKWAELLNASEYTLPRLTKPLRPFWISPDSSNPRPPTIDDSTPFYAIVCLSASQRVQDGVDRRLGFTYVQGSGDDHEMWSKGLTPDLFWRHKSRLLACGQDDLEDEIIQILEDHQNREGVVSLSPIKSVHGRILVGTRAANHPIYLGDLDTCASIVLTSDSQQLENSTPTTLYVQDFYPKQHPTEFLTHTLPISLEFIRTHLQLPESRVCILCKDAKDLSVGIATAAIALYFNETGDFVGDNNHSVTKDMAKRRLQWVLSSCPGANPSRATLKRVNEYLMSPRRPSLLGKPAVVSLKQRP</sequence>
<comment type="caution">
    <text evidence="3">The sequence shown here is derived from an EMBL/GenBank/DDBJ whole genome shotgun (WGS) entry which is preliminary data.</text>
</comment>
<dbReference type="Proteomes" id="UP000663840">
    <property type="component" value="Unassembled WGS sequence"/>
</dbReference>
<feature type="domain" description="Rit1 N-terminal" evidence="2">
    <location>
        <begin position="12"/>
        <end position="271"/>
    </location>
</feature>
<evidence type="ECO:0000313" key="4">
    <source>
        <dbReference type="Proteomes" id="UP000663840"/>
    </source>
</evidence>
<name>A0A8H3CUH1_9AGAM</name>
<dbReference type="InterPro" id="IPR007306">
    <property type="entry name" value="Rit1"/>
</dbReference>
<dbReference type="GO" id="GO:0005737">
    <property type="term" value="C:cytoplasm"/>
    <property type="evidence" value="ECO:0007669"/>
    <property type="project" value="TreeGrafter"/>
</dbReference>
<dbReference type="GO" id="GO:0019988">
    <property type="term" value="P:charged-tRNA amino acid modification"/>
    <property type="evidence" value="ECO:0007669"/>
    <property type="project" value="InterPro"/>
</dbReference>
<dbReference type="EMBL" id="CAJMWR010004303">
    <property type="protein sequence ID" value="CAE6493804.1"/>
    <property type="molecule type" value="Genomic_DNA"/>
</dbReference>
<dbReference type="PANTHER" id="PTHR31811:SF0">
    <property type="entry name" value="TRNA A64-2'-O-RIBOSYLPHOSPHATE TRANSFERASE"/>
    <property type="match status" value="1"/>
</dbReference>
<dbReference type="Pfam" id="PF17184">
    <property type="entry name" value="Rit1_C"/>
    <property type="match status" value="1"/>
</dbReference>
<accession>A0A8H3CUH1</accession>
<reference evidence="3" key="1">
    <citation type="submission" date="2021-01" db="EMBL/GenBank/DDBJ databases">
        <authorList>
            <person name="Kaushik A."/>
        </authorList>
    </citation>
    <scope>NUCLEOTIDE SEQUENCE</scope>
    <source>
        <strain evidence="3">AG1-1A</strain>
    </source>
</reference>
<dbReference type="InterPro" id="IPR033421">
    <property type="entry name" value="Rit1_DUSP-like"/>
</dbReference>